<dbReference type="EMBL" id="OX458335">
    <property type="protein sequence ID" value="CAI8975210.1"/>
    <property type="molecule type" value="Genomic_DNA"/>
</dbReference>
<organism evidence="1 2">
    <name type="scientific">Pseudomonas syringae pv. tomato</name>
    <dbReference type="NCBI Taxonomy" id="323"/>
    <lineage>
        <taxon>Bacteria</taxon>
        <taxon>Pseudomonadati</taxon>
        <taxon>Pseudomonadota</taxon>
        <taxon>Gammaproteobacteria</taxon>
        <taxon>Pseudomonadales</taxon>
        <taxon>Pseudomonadaceae</taxon>
        <taxon>Pseudomonas</taxon>
    </lineage>
</organism>
<dbReference type="Proteomes" id="UP001177000">
    <property type="component" value="Chromosome"/>
</dbReference>
<dbReference type="AlphaFoldDB" id="A0AAP6MIJ1"/>
<evidence type="ECO:0000313" key="2">
    <source>
        <dbReference type="Proteomes" id="UP001177000"/>
    </source>
</evidence>
<accession>A0AAP6MIJ1</accession>
<name>A0AAP6MIJ1_PSEUB</name>
<dbReference type="RefSeq" id="WP_007245637.1">
    <property type="nucleotide sequence ID" value="NZ_CP019871.1"/>
</dbReference>
<reference evidence="1" key="1">
    <citation type="submission" date="2023-03" db="EMBL/GenBank/DDBJ databases">
        <authorList>
            <person name="Pothier F. J."/>
        </authorList>
    </citation>
    <scope>NUCLEOTIDE SEQUENCE</scope>
    <source>
        <strain evidence="1">DAPP-PG 215</strain>
    </source>
</reference>
<evidence type="ECO:0000313" key="1">
    <source>
        <dbReference type="EMBL" id="CAI8975210.1"/>
    </source>
</evidence>
<protein>
    <submittedName>
        <fullName evidence="1">Uncharacterized protein</fullName>
    </submittedName>
</protein>
<sequence length="91" mass="9938">MTTLQSKIEDLLGAFWDEREIAIAGDPTSIDDMGAPMDSLTACEAMIDIDVLVGKKIPVEVVISNGGYESRDQFIQQVTEGVLTYLANEDE</sequence>
<proteinExistence type="predicted"/>
<gene>
    <name evidence="1" type="ORF">DAPPPG215_25355</name>
</gene>